<dbReference type="AlphaFoldDB" id="A0A1R3HZI8"/>
<dbReference type="EMBL" id="AWUE01019160">
    <property type="protein sequence ID" value="OMO75765.1"/>
    <property type="molecule type" value="Genomic_DNA"/>
</dbReference>
<comment type="caution">
    <text evidence="1">The sequence shown here is derived from an EMBL/GenBank/DDBJ whole genome shotgun (WGS) entry which is preliminary data.</text>
</comment>
<keyword evidence="2" id="KW-1185">Reference proteome</keyword>
<dbReference type="Proteomes" id="UP000187203">
    <property type="component" value="Unassembled WGS sequence"/>
</dbReference>
<organism evidence="1 2">
    <name type="scientific">Corchorus olitorius</name>
    <dbReference type="NCBI Taxonomy" id="93759"/>
    <lineage>
        <taxon>Eukaryota</taxon>
        <taxon>Viridiplantae</taxon>
        <taxon>Streptophyta</taxon>
        <taxon>Embryophyta</taxon>
        <taxon>Tracheophyta</taxon>
        <taxon>Spermatophyta</taxon>
        <taxon>Magnoliopsida</taxon>
        <taxon>eudicotyledons</taxon>
        <taxon>Gunneridae</taxon>
        <taxon>Pentapetalae</taxon>
        <taxon>rosids</taxon>
        <taxon>malvids</taxon>
        <taxon>Malvales</taxon>
        <taxon>Malvaceae</taxon>
        <taxon>Grewioideae</taxon>
        <taxon>Apeibeae</taxon>
        <taxon>Corchorus</taxon>
    </lineage>
</organism>
<proteinExistence type="predicted"/>
<accession>A0A1R3HZI8</accession>
<protein>
    <submittedName>
        <fullName evidence="1">Uncharacterized protein</fullName>
    </submittedName>
</protein>
<gene>
    <name evidence="1" type="ORF">COLO4_25889</name>
</gene>
<reference evidence="2" key="1">
    <citation type="submission" date="2013-09" db="EMBL/GenBank/DDBJ databases">
        <title>Corchorus olitorius genome sequencing.</title>
        <authorList>
            <person name="Alam M."/>
            <person name="Haque M.S."/>
            <person name="Islam M.S."/>
            <person name="Emdad E.M."/>
            <person name="Islam M.M."/>
            <person name="Ahmed B."/>
            <person name="Halim A."/>
            <person name="Hossen Q.M.M."/>
            <person name="Hossain M.Z."/>
            <person name="Ahmed R."/>
            <person name="Khan M.M."/>
            <person name="Islam R."/>
            <person name="Rashid M.M."/>
            <person name="Khan S.A."/>
            <person name="Rahman M.S."/>
            <person name="Alam M."/>
            <person name="Yahiya A.S."/>
            <person name="Khan M.S."/>
            <person name="Azam M.S."/>
            <person name="Haque T."/>
            <person name="Lashkar M.Z.H."/>
            <person name="Akhand A.I."/>
            <person name="Morshed G."/>
            <person name="Roy S."/>
            <person name="Uddin K.S."/>
            <person name="Rabeya T."/>
            <person name="Hossain A.S."/>
            <person name="Chowdhury A."/>
            <person name="Snigdha A.R."/>
            <person name="Mortoza M.S."/>
            <person name="Matin S.A."/>
            <person name="Hoque S.M.E."/>
            <person name="Islam M.K."/>
            <person name="Roy D.K."/>
            <person name="Haider R."/>
            <person name="Moosa M.M."/>
            <person name="Elias S.M."/>
            <person name="Hasan A.M."/>
            <person name="Jahan S."/>
            <person name="Shafiuddin M."/>
            <person name="Mahmood N."/>
            <person name="Shommy N.S."/>
        </authorList>
    </citation>
    <scope>NUCLEOTIDE SEQUENCE [LARGE SCALE GENOMIC DNA]</scope>
    <source>
        <strain evidence="2">cv. O-4</strain>
    </source>
</reference>
<name>A0A1R3HZI8_9ROSI</name>
<sequence>MANTEMGPIAYTFHCGIPTTMGQEASNGRMSQNGPLGRPTHHFASAAYSFLEPFGIKFIRFNSLSNIN</sequence>
<evidence type="ECO:0000313" key="2">
    <source>
        <dbReference type="Proteomes" id="UP000187203"/>
    </source>
</evidence>
<evidence type="ECO:0000313" key="1">
    <source>
        <dbReference type="EMBL" id="OMO75765.1"/>
    </source>
</evidence>